<dbReference type="Proteomes" id="UP000265801">
    <property type="component" value="Unassembled WGS sequence"/>
</dbReference>
<feature type="transmembrane region" description="Helical" evidence="1">
    <location>
        <begin position="144"/>
        <end position="165"/>
    </location>
</feature>
<feature type="transmembrane region" description="Helical" evidence="1">
    <location>
        <begin position="236"/>
        <end position="254"/>
    </location>
</feature>
<feature type="transmembrane region" description="Helical" evidence="1">
    <location>
        <begin position="104"/>
        <end position="132"/>
    </location>
</feature>
<feature type="transmembrane region" description="Helical" evidence="1">
    <location>
        <begin position="61"/>
        <end position="84"/>
    </location>
</feature>
<accession>A0A3A1R5N4</accession>
<dbReference type="PRINTS" id="PR00173">
    <property type="entry name" value="EDTRNSPORT"/>
</dbReference>
<dbReference type="AlphaFoldDB" id="A0A3A1R5N4"/>
<feature type="transmembrane region" description="Helical" evidence="1">
    <location>
        <begin position="21"/>
        <end position="41"/>
    </location>
</feature>
<sequence>MQSRTSWFNKEILSLILRNTGWIGIVYLLGLIFALPLNIWMELSSEEPSYIYTYGHMFQVNFILQAGLMMVIPVLLSLFLFRFLHVKQQADMIHSLPIKRTKLFIQFSAAGLAMLLMPILIVAIIMLIFTLTSDLGPNFQVQDILRWAMLTTLMTLLFYTASLTVAMLTGLSVIQAVLTYIILLFPSGIYVLSVINLKNFLFGFPKEYFMAVQTEKFSPVIKAGLFNEVQLSAAEILIYLVLIIGLWLTALYLYRLRRIESVSQALVFPVLQPIFKFGLLSSVMMLAGGYFSEMQNSLAWTIFGYVLGFVIGFSLSEMVLQKTWRIALRGKEIAGFALFLVVIAVFFHLGFRNYETDIPDVREIDRVYMNDHIYSYLEEYEEEPVRYLTKEENIKKVTDLHETVISNRESTGADTLYLVYELKNGKKAVRSYEINRDHFDSLYEPIYESVEYKQSKHQILSIDADSADKLTITARGPLDKQVTITDRTLLAEGIDVLKDEILEESYESMTDPSETLYDIELLLSNDKRVYVEWKPSYGSFQDWLIDKDLFNRVEVTAADVSKVVVFERDDYHSSTGMEWDSQEIIKKLEREGKTMTITSDQQIGDLLDVTSWTMDSEYMAAFYFTGQDYPDLKYFTAEEVPESIMDHFEQ</sequence>
<organism evidence="3 4">
    <name type="scientific">Bacillus salacetis</name>
    <dbReference type="NCBI Taxonomy" id="2315464"/>
    <lineage>
        <taxon>Bacteria</taxon>
        <taxon>Bacillati</taxon>
        <taxon>Bacillota</taxon>
        <taxon>Bacilli</taxon>
        <taxon>Bacillales</taxon>
        <taxon>Bacillaceae</taxon>
        <taxon>Bacillus</taxon>
    </lineage>
</organism>
<dbReference type="EMBL" id="QXIR01000002">
    <property type="protein sequence ID" value="RIW38459.1"/>
    <property type="molecule type" value="Genomic_DNA"/>
</dbReference>
<keyword evidence="1" id="KW-1133">Transmembrane helix</keyword>
<dbReference type="InterPro" id="IPR045611">
    <property type="entry name" value="DUF6449"/>
</dbReference>
<evidence type="ECO:0000313" key="3">
    <source>
        <dbReference type="EMBL" id="RIW38459.1"/>
    </source>
</evidence>
<comment type="caution">
    <text evidence="3">The sequence shown here is derived from an EMBL/GenBank/DDBJ whole genome shotgun (WGS) entry which is preliminary data.</text>
</comment>
<keyword evidence="4" id="KW-1185">Reference proteome</keyword>
<gene>
    <name evidence="3" type="ORF">D3H55_02680</name>
</gene>
<evidence type="ECO:0000256" key="1">
    <source>
        <dbReference type="SAM" id="Phobius"/>
    </source>
</evidence>
<dbReference type="Pfam" id="PF20047">
    <property type="entry name" value="DUF6449"/>
    <property type="match status" value="1"/>
</dbReference>
<protein>
    <submittedName>
        <fullName evidence="3">Multidrug ABC transporter permease</fullName>
    </submittedName>
</protein>
<feature type="domain" description="DUF6449" evidence="2">
    <location>
        <begin position="420"/>
        <end position="473"/>
    </location>
</feature>
<reference evidence="3 4" key="1">
    <citation type="submission" date="2018-09" db="EMBL/GenBank/DDBJ databases">
        <title>Bacillus saliacetes sp. nov., isolated from Thai shrimp paste (Ka-pi).</title>
        <authorList>
            <person name="Daroonpunt R."/>
            <person name="Tanasupawat S."/>
            <person name="Yiamsombut S."/>
        </authorList>
    </citation>
    <scope>NUCLEOTIDE SEQUENCE [LARGE SCALE GENOMIC DNA]</scope>
    <source>
        <strain evidence="3 4">SKP7-4</strain>
    </source>
</reference>
<keyword evidence="1" id="KW-0472">Membrane</keyword>
<feature type="transmembrane region" description="Helical" evidence="1">
    <location>
        <begin position="332"/>
        <end position="351"/>
    </location>
</feature>
<proteinExistence type="predicted"/>
<evidence type="ECO:0000313" key="4">
    <source>
        <dbReference type="Proteomes" id="UP000265801"/>
    </source>
</evidence>
<feature type="transmembrane region" description="Helical" evidence="1">
    <location>
        <begin position="297"/>
        <end position="320"/>
    </location>
</feature>
<name>A0A3A1R5N4_9BACI</name>
<feature type="transmembrane region" description="Helical" evidence="1">
    <location>
        <begin position="177"/>
        <end position="197"/>
    </location>
</feature>
<keyword evidence="1" id="KW-0812">Transmembrane</keyword>
<feature type="transmembrane region" description="Helical" evidence="1">
    <location>
        <begin position="266"/>
        <end position="291"/>
    </location>
</feature>
<dbReference type="OrthoDB" id="1706490at2"/>
<evidence type="ECO:0000259" key="2">
    <source>
        <dbReference type="Pfam" id="PF20047"/>
    </source>
</evidence>
<dbReference type="RefSeq" id="WP_119545357.1">
    <property type="nucleotide sequence ID" value="NZ_QXIR01000002.1"/>
</dbReference>